<name>A0A0C1C2W4_9BACT</name>
<dbReference type="Pfam" id="PF07681">
    <property type="entry name" value="DoxX"/>
    <property type="match status" value="1"/>
</dbReference>
<comment type="similarity">
    <text evidence="2">Belongs to the DoxX family.</text>
</comment>
<evidence type="ECO:0000313" key="9">
    <source>
        <dbReference type="Proteomes" id="UP000031307"/>
    </source>
</evidence>
<keyword evidence="5 7" id="KW-1133">Transmembrane helix</keyword>
<evidence type="ECO:0000256" key="1">
    <source>
        <dbReference type="ARBA" id="ARBA00004651"/>
    </source>
</evidence>
<proteinExistence type="inferred from homology"/>
<evidence type="ECO:0000256" key="2">
    <source>
        <dbReference type="ARBA" id="ARBA00006679"/>
    </source>
</evidence>
<dbReference type="PANTHER" id="PTHR33452:SF1">
    <property type="entry name" value="INNER MEMBRANE PROTEIN YPHA-RELATED"/>
    <property type="match status" value="1"/>
</dbReference>
<organism evidence="8 9">
    <name type="scientific">Parachlamydia acanthamoebae</name>
    <dbReference type="NCBI Taxonomy" id="83552"/>
    <lineage>
        <taxon>Bacteria</taxon>
        <taxon>Pseudomonadati</taxon>
        <taxon>Chlamydiota</taxon>
        <taxon>Chlamydiia</taxon>
        <taxon>Parachlamydiales</taxon>
        <taxon>Parachlamydiaceae</taxon>
        <taxon>Parachlamydia</taxon>
    </lineage>
</organism>
<feature type="transmembrane region" description="Helical" evidence="7">
    <location>
        <begin position="135"/>
        <end position="155"/>
    </location>
</feature>
<dbReference type="PANTHER" id="PTHR33452">
    <property type="entry name" value="OXIDOREDUCTASE CATD-RELATED"/>
    <property type="match status" value="1"/>
</dbReference>
<dbReference type="InterPro" id="IPR032808">
    <property type="entry name" value="DoxX"/>
</dbReference>
<keyword evidence="3" id="KW-1003">Cell membrane</keyword>
<feature type="transmembrane region" description="Helical" evidence="7">
    <location>
        <begin position="75"/>
        <end position="92"/>
    </location>
</feature>
<keyword evidence="8" id="KW-0560">Oxidoreductase</keyword>
<dbReference type="Proteomes" id="UP000031307">
    <property type="component" value="Unassembled WGS sequence"/>
</dbReference>
<dbReference type="GO" id="GO:0016491">
    <property type="term" value="F:oxidoreductase activity"/>
    <property type="evidence" value="ECO:0007669"/>
    <property type="project" value="UniProtKB-KW"/>
</dbReference>
<evidence type="ECO:0000256" key="4">
    <source>
        <dbReference type="ARBA" id="ARBA00022692"/>
    </source>
</evidence>
<dbReference type="InterPro" id="IPR051907">
    <property type="entry name" value="DoxX-like_oxidoreductase"/>
</dbReference>
<gene>
    <name evidence="8" type="primary">catD</name>
    <name evidence="8" type="ORF">DB43_FK00160</name>
</gene>
<evidence type="ECO:0000256" key="3">
    <source>
        <dbReference type="ARBA" id="ARBA00022475"/>
    </source>
</evidence>
<accession>A0A0C1C2W4</accession>
<evidence type="ECO:0000256" key="5">
    <source>
        <dbReference type="ARBA" id="ARBA00022989"/>
    </source>
</evidence>
<evidence type="ECO:0000256" key="7">
    <source>
        <dbReference type="SAM" id="Phobius"/>
    </source>
</evidence>
<keyword evidence="4 7" id="KW-0812">Transmembrane</keyword>
<evidence type="ECO:0000256" key="6">
    <source>
        <dbReference type="ARBA" id="ARBA00023136"/>
    </source>
</evidence>
<evidence type="ECO:0000313" key="8">
    <source>
        <dbReference type="EMBL" id="KIA77911.1"/>
    </source>
</evidence>
<dbReference type="EC" id="1.-.-.-" evidence="8"/>
<comment type="subcellular location">
    <subcellularLocation>
        <location evidence="1">Cell membrane</location>
        <topology evidence="1">Multi-pass membrane protein</topology>
    </subcellularLocation>
</comment>
<reference evidence="8 9" key="1">
    <citation type="journal article" date="2014" name="Mol. Biol. Evol.">
        <title>Massive expansion of Ubiquitination-related gene families within the Chlamydiae.</title>
        <authorList>
            <person name="Domman D."/>
            <person name="Collingro A."/>
            <person name="Lagkouvardos I."/>
            <person name="Gehre L."/>
            <person name="Weinmaier T."/>
            <person name="Rattei T."/>
            <person name="Subtil A."/>
            <person name="Horn M."/>
        </authorList>
    </citation>
    <scope>NUCLEOTIDE SEQUENCE [LARGE SCALE GENOMIC DNA]</scope>
    <source>
        <strain evidence="8 9">OEW1</strain>
    </source>
</reference>
<dbReference type="PATRIC" id="fig|83552.4.peg.914"/>
<dbReference type="AlphaFoldDB" id="A0A0C1C2W4"/>
<dbReference type="GO" id="GO:0005886">
    <property type="term" value="C:plasma membrane"/>
    <property type="evidence" value="ECO:0007669"/>
    <property type="project" value="UniProtKB-SubCell"/>
</dbReference>
<comment type="caution">
    <text evidence="8">The sequence shown here is derived from an EMBL/GenBank/DDBJ whole genome shotgun (WGS) entry which is preliminary data.</text>
</comment>
<dbReference type="EMBL" id="JSAM01000055">
    <property type="protein sequence ID" value="KIA77911.1"/>
    <property type="molecule type" value="Genomic_DNA"/>
</dbReference>
<sequence length="164" mass="18349">MLGNNTLLKGVLIMGFLRRFFGGLKHWGDRLQDFLLLAIRLFWGYNFFITGNGKLANIEPVSSFFASLGFPFPTFNAYLAGSVECFGGLLLLVGLASRFSALLLSGVMIVAYFTAHAESVRQIFHDPDLFLSQPPFLFLFASLLIFCFGPGRFSLDALFKRWAK</sequence>
<feature type="transmembrane region" description="Helical" evidence="7">
    <location>
        <begin position="99"/>
        <end position="115"/>
    </location>
</feature>
<keyword evidence="6 7" id="KW-0472">Membrane</keyword>
<protein>
    <submittedName>
        <fullName evidence="8">Putative oxidoreductase CatD</fullName>
        <ecNumber evidence="8">1.-.-.-</ecNumber>
    </submittedName>
</protein>